<protein>
    <submittedName>
        <fullName evidence="1">Uncharacterized protein</fullName>
    </submittedName>
</protein>
<sequence>MFRMNPFYIDVPFSSATTKPVIKPPAFTPYESAFQRGSAIFTEVPTVFLLATHYFRYREQESKPGDFRKKKQEGGLLREYPQYKRLNRLSVFGAFR</sequence>
<accession>A0A2X5NQF2</accession>
<dbReference type="Proteomes" id="UP000248758">
    <property type="component" value="Chromosome 1"/>
</dbReference>
<dbReference type="EMBL" id="LS483499">
    <property type="protein sequence ID" value="SQK75396.1"/>
    <property type="molecule type" value="Genomic_DNA"/>
</dbReference>
<dbReference type="KEGG" id="tpty:NCTC11468_02319"/>
<dbReference type="AlphaFoldDB" id="A0A2X5NQF2"/>
<gene>
    <name evidence="1" type="ORF">NCTC11468_02319</name>
</gene>
<reference evidence="1 2" key="1">
    <citation type="submission" date="2018-06" db="EMBL/GenBank/DDBJ databases">
        <authorList>
            <consortium name="Pathogen Informatics"/>
            <person name="Doyle S."/>
        </authorList>
    </citation>
    <scope>NUCLEOTIDE SEQUENCE [LARGE SCALE GENOMIC DNA]</scope>
    <source>
        <strain evidence="1 2">NCTC11468</strain>
    </source>
</reference>
<name>A0A2X5NQF2_9GAMM</name>
<evidence type="ECO:0000313" key="1">
    <source>
        <dbReference type="EMBL" id="SQK75396.1"/>
    </source>
</evidence>
<evidence type="ECO:0000313" key="2">
    <source>
        <dbReference type="Proteomes" id="UP000248758"/>
    </source>
</evidence>
<proteinExistence type="predicted"/>
<organism evidence="1 2">
    <name type="scientific">Tatumella ptyseos</name>
    <dbReference type="NCBI Taxonomy" id="82987"/>
    <lineage>
        <taxon>Bacteria</taxon>
        <taxon>Pseudomonadati</taxon>
        <taxon>Pseudomonadota</taxon>
        <taxon>Gammaproteobacteria</taxon>
        <taxon>Enterobacterales</taxon>
        <taxon>Erwiniaceae</taxon>
        <taxon>Tatumella</taxon>
    </lineage>
</organism>